<reference evidence="2 3" key="1">
    <citation type="journal article" date="2015" name="Front. Microbiol.">
        <title>Genome sequence of the plant growth promoting endophytic yeast Rhodotorula graminis WP1.</title>
        <authorList>
            <person name="Firrincieli A."/>
            <person name="Otillar R."/>
            <person name="Salamov A."/>
            <person name="Schmutz J."/>
            <person name="Khan Z."/>
            <person name="Redman R.S."/>
            <person name="Fleck N.D."/>
            <person name="Lindquist E."/>
            <person name="Grigoriev I.V."/>
            <person name="Doty S.L."/>
        </authorList>
    </citation>
    <scope>NUCLEOTIDE SEQUENCE [LARGE SCALE GENOMIC DNA]</scope>
    <source>
        <strain evidence="2 3">WP1</strain>
    </source>
</reference>
<feature type="compositionally biased region" description="Pro residues" evidence="1">
    <location>
        <begin position="50"/>
        <end position="59"/>
    </location>
</feature>
<dbReference type="RefSeq" id="XP_018271964.1">
    <property type="nucleotide sequence ID" value="XM_018416579.1"/>
</dbReference>
<dbReference type="InterPro" id="IPR012340">
    <property type="entry name" value="NA-bd_OB-fold"/>
</dbReference>
<dbReference type="STRING" id="578459.A0A194S5Y8"/>
<dbReference type="GeneID" id="28977027"/>
<dbReference type="SUPFAM" id="SSF50249">
    <property type="entry name" value="Nucleic acid-binding proteins"/>
    <property type="match status" value="1"/>
</dbReference>
<dbReference type="Proteomes" id="UP000053890">
    <property type="component" value="Unassembled WGS sequence"/>
</dbReference>
<accession>A0A194S5Y8</accession>
<feature type="region of interest" description="Disordered" evidence="1">
    <location>
        <begin position="34"/>
        <end position="161"/>
    </location>
</feature>
<proteinExistence type="predicted"/>
<dbReference type="OMA" id="GRASHET"/>
<protein>
    <recommendedName>
        <fullName evidence="4">Replication protein A OB domain-containing protein</fullName>
    </recommendedName>
</protein>
<evidence type="ECO:0000313" key="2">
    <source>
        <dbReference type="EMBL" id="KPV75915.1"/>
    </source>
</evidence>
<dbReference type="AlphaFoldDB" id="A0A194S5Y8"/>
<organism evidence="2 3">
    <name type="scientific">Rhodotorula graminis (strain WP1)</name>
    <dbReference type="NCBI Taxonomy" id="578459"/>
    <lineage>
        <taxon>Eukaryota</taxon>
        <taxon>Fungi</taxon>
        <taxon>Dikarya</taxon>
        <taxon>Basidiomycota</taxon>
        <taxon>Pucciniomycotina</taxon>
        <taxon>Microbotryomycetes</taxon>
        <taxon>Sporidiobolales</taxon>
        <taxon>Sporidiobolaceae</taxon>
        <taxon>Rhodotorula</taxon>
    </lineage>
</organism>
<dbReference type="EMBL" id="KQ474077">
    <property type="protein sequence ID" value="KPV75915.1"/>
    <property type="molecule type" value="Genomic_DNA"/>
</dbReference>
<keyword evidence="3" id="KW-1185">Reference proteome</keyword>
<dbReference type="OrthoDB" id="2570580at2759"/>
<evidence type="ECO:0000313" key="3">
    <source>
        <dbReference type="Proteomes" id="UP000053890"/>
    </source>
</evidence>
<evidence type="ECO:0000256" key="1">
    <source>
        <dbReference type="SAM" id="MobiDB-lite"/>
    </source>
</evidence>
<name>A0A194S5Y8_RHOGW</name>
<gene>
    <name evidence="2" type="ORF">RHOBADRAFT_52927</name>
</gene>
<evidence type="ECO:0008006" key="4">
    <source>
        <dbReference type="Google" id="ProtNLM"/>
    </source>
</evidence>
<dbReference type="Gene3D" id="2.40.50.140">
    <property type="entry name" value="Nucleic acid-binding proteins"/>
    <property type="match status" value="1"/>
</dbReference>
<sequence>MRRLVLFEGAPTIEQCYSSLDLDHQPDTSWHIVTLDFSPPHQPTLGAPRPASPASPAPRPAAQQPTIKPEATAPSAGGNPWDVTASQFQDAVEGSPVQDARAGAEPEEQPDSLELSRRRTRRRSSSSPEVERSEQEDEGEGVSRTSFMMPPPTQARSRYSAVFRAQHSQPVLQPPHDDVSFAFPPSAAFLDVSRDTTVNYTADDSYDPTYAEGASLGAPPHFAWKVYDLTALNQLRKKLVQASVRGAPSSKVSVLAAVNSFEQRDTAKSKLTEVTLIDDSGQHVKLAIWGAAGVEIGKVIQRADIIYVENVALKEYGGALQLSFSDRDSQLGICWRTHAVDVDDWAYRFHEGWRESLVEADEVLKQADWFSRRFG</sequence>